<dbReference type="Proteomes" id="UP000887564">
    <property type="component" value="Unplaced"/>
</dbReference>
<keyword evidence="2" id="KW-1185">Reference proteome</keyword>
<proteinExistence type="predicted"/>
<dbReference type="WBParaSite" id="PEQ_0000459301-mRNA-1">
    <property type="protein sequence ID" value="PEQ_0000459301-mRNA-1"/>
    <property type="gene ID" value="PEQ_0000459301"/>
</dbReference>
<evidence type="ECO:0000313" key="2">
    <source>
        <dbReference type="Proteomes" id="UP000887564"/>
    </source>
</evidence>
<evidence type="ECO:0000256" key="1">
    <source>
        <dbReference type="SAM" id="MobiDB-lite"/>
    </source>
</evidence>
<feature type="compositionally biased region" description="Basic residues" evidence="1">
    <location>
        <begin position="72"/>
        <end position="82"/>
    </location>
</feature>
<accession>A0A914RDL9</accession>
<evidence type="ECO:0000313" key="3">
    <source>
        <dbReference type="WBParaSite" id="PEQ_0000459301-mRNA-1"/>
    </source>
</evidence>
<feature type="compositionally biased region" description="Basic and acidic residues" evidence="1">
    <location>
        <begin position="59"/>
        <end position="71"/>
    </location>
</feature>
<reference evidence="3" key="1">
    <citation type="submission" date="2022-11" db="UniProtKB">
        <authorList>
            <consortium name="WormBaseParasite"/>
        </authorList>
    </citation>
    <scope>IDENTIFICATION</scope>
</reference>
<feature type="region of interest" description="Disordered" evidence="1">
    <location>
        <begin position="48"/>
        <end position="82"/>
    </location>
</feature>
<protein>
    <submittedName>
        <fullName evidence="3">Uncharacterized protein</fullName>
    </submittedName>
</protein>
<name>A0A914RDL9_PAREQ</name>
<dbReference type="AlphaFoldDB" id="A0A914RDL9"/>
<organism evidence="2 3">
    <name type="scientific">Parascaris equorum</name>
    <name type="common">Equine roundworm</name>
    <dbReference type="NCBI Taxonomy" id="6256"/>
    <lineage>
        <taxon>Eukaryota</taxon>
        <taxon>Metazoa</taxon>
        <taxon>Ecdysozoa</taxon>
        <taxon>Nematoda</taxon>
        <taxon>Chromadorea</taxon>
        <taxon>Rhabditida</taxon>
        <taxon>Spirurina</taxon>
        <taxon>Ascaridomorpha</taxon>
        <taxon>Ascaridoidea</taxon>
        <taxon>Ascarididae</taxon>
        <taxon>Parascaris</taxon>
    </lineage>
</organism>
<sequence length="82" mass="8853">MSLSVSFIFSQQQQETDELDYLSGCAFGGGTEIGCGCPMPMGCGNGLGAGASQQASYRPPDRRALDGDRPRRAGRRRKLRVR</sequence>